<comment type="subcellular location">
    <subcellularLocation>
        <location evidence="1">Membrane</location>
        <topology evidence="1">Multi-pass membrane protein</topology>
    </subcellularLocation>
</comment>
<keyword evidence="7 8" id="KW-0472">Membrane</keyword>
<keyword evidence="10" id="KW-1185">Reference proteome</keyword>
<dbReference type="PANTHER" id="PTHR34975:SF2">
    <property type="entry name" value="SPORE GERMINATION PROTEIN A2"/>
    <property type="match status" value="1"/>
</dbReference>
<feature type="transmembrane region" description="Helical" evidence="8">
    <location>
        <begin position="221"/>
        <end position="241"/>
    </location>
</feature>
<dbReference type="GO" id="GO:0009847">
    <property type="term" value="P:spore germination"/>
    <property type="evidence" value="ECO:0007669"/>
    <property type="project" value="InterPro"/>
</dbReference>
<evidence type="ECO:0000313" key="10">
    <source>
        <dbReference type="Proteomes" id="UP000267430"/>
    </source>
</evidence>
<reference evidence="9 10" key="1">
    <citation type="submission" date="2018-12" db="EMBL/GenBank/DDBJ databases">
        <title>Bacillus chawlae sp. nov., Bacillus glennii sp. nov., and Bacillus saganii sp. nov. Isolated from the Vehicle Assembly Building at Kennedy Space Center where the Viking Spacecraft were Assembled.</title>
        <authorList>
            <person name="Seuylemezian A."/>
            <person name="Vaishampayan P."/>
        </authorList>
    </citation>
    <scope>NUCLEOTIDE SEQUENCE [LARGE SCALE GENOMIC DNA]</scope>
    <source>
        <strain evidence="9 10">L5</strain>
    </source>
</reference>
<dbReference type="GO" id="GO:0016020">
    <property type="term" value="C:membrane"/>
    <property type="evidence" value="ECO:0007669"/>
    <property type="project" value="UniProtKB-SubCell"/>
</dbReference>
<dbReference type="InterPro" id="IPR004761">
    <property type="entry name" value="Spore_GerAB"/>
</dbReference>
<evidence type="ECO:0000256" key="7">
    <source>
        <dbReference type="ARBA" id="ARBA00023136"/>
    </source>
</evidence>
<comment type="similarity">
    <text evidence="2">Belongs to the amino acid-polyamine-organocation (APC) superfamily. Spore germination protein (SGP) (TC 2.A.3.9) family.</text>
</comment>
<dbReference type="PANTHER" id="PTHR34975">
    <property type="entry name" value="SPORE GERMINATION PROTEIN A2"/>
    <property type="match status" value="1"/>
</dbReference>
<organism evidence="9 10">
    <name type="scientific">Peribacillus cavernae</name>
    <dbReference type="NCBI Taxonomy" id="1674310"/>
    <lineage>
        <taxon>Bacteria</taxon>
        <taxon>Bacillati</taxon>
        <taxon>Bacillota</taxon>
        <taxon>Bacilli</taxon>
        <taxon>Bacillales</taxon>
        <taxon>Bacillaceae</taxon>
        <taxon>Peribacillus</taxon>
    </lineage>
</organism>
<evidence type="ECO:0000256" key="5">
    <source>
        <dbReference type="ARBA" id="ARBA00022692"/>
    </source>
</evidence>
<feature type="transmembrane region" description="Helical" evidence="8">
    <location>
        <begin position="87"/>
        <end position="109"/>
    </location>
</feature>
<sequence length="363" mass="41990">MKTPIKEQFLVAPFLVFFLVHSTQLGVGVLSFQRDIAEFAGQDSWITVIVSGIIVHVLIWMIYTILNKEKSSLIVIHQNVFGKWLGGLINILFILHFLVISIVVLRTFIEVVQVWMFPSLRTLPLALVYLCSVYYVVSSGFRTVTGVCFIGVIFSLFLIVTFLAPWEFSTLRNLLPVYDHSFKEMANSIKEMTFPFIGFEFLLMYYPFIQKPKTSQKWAHYGNLATMAIYLILMLTALVYFEQEHLLRTSWPTLTMWKIINFSFLERFELIGIAFGAVVVFPKMCLVLWAASRATKELFKVRQIKILVFLLSICLIGSCILKDRDSIDLLQKFVSMVGFYLSIVYIPILFLIYHLRFRMGGKR</sequence>
<feature type="transmembrane region" description="Helical" evidence="8">
    <location>
        <begin position="192"/>
        <end position="209"/>
    </location>
</feature>
<evidence type="ECO:0000256" key="4">
    <source>
        <dbReference type="ARBA" id="ARBA00022544"/>
    </source>
</evidence>
<proteinExistence type="inferred from homology"/>
<protein>
    <submittedName>
        <fullName evidence="9">Spore gernimation protein</fullName>
    </submittedName>
</protein>
<name>A0A3S0TXD1_9BACI</name>
<keyword evidence="6 8" id="KW-1133">Transmembrane helix</keyword>
<feature type="transmembrane region" description="Helical" evidence="8">
    <location>
        <begin position="304"/>
        <end position="321"/>
    </location>
</feature>
<comment type="caution">
    <text evidence="9">The sequence shown here is derived from an EMBL/GenBank/DDBJ whole genome shotgun (WGS) entry which is preliminary data.</text>
</comment>
<dbReference type="AlphaFoldDB" id="A0A3S0TXD1"/>
<keyword evidence="4" id="KW-0309">Germination</keyword>
<evidence type="ECO:0000256" key="8">
    <source>
        <dbReference type="SAM" id="Phobius"/>
    </source>
</evidence>
<feature type="transmembrane region" description="Helical" evidence="8">
    <location>
        <begin position="115"/>
        <end position="137"/>
    </location>
</feature>
<dbReference type="Pfam" id="PF03845">
    <property type="entry name" value="Spore_permease"/>
    <property type="match status" value="1"/>
</dbReference>
<dbReference type="NCBIfam" id="TIGR00912">
    <property type="entry name" value="2A0309"/>
    <property type="match status" value="1"/>
</dbReference>
<feature type="transmembrane region" description="Helical" evidence="8">
    <location>
        <begin position="144"/>
        <end position="166"/>
    </location>
</feature>
<dbReference type="Gene3D" id="1.20.1740.10">
    <property type="entry name" value="Amino acid/polyamine transporter I"/>
    <property type="match status" value="1"/>
</dbReference>
<accession>A0A3S0TXD1</accession>
<evidence type="ECO:0000256" key="3">
    <source>
        <dbReference type="ARBA" id="ARBA00022448"/>
    </source>
</evidence>
<dbReference type="OrthoDB" id="2380240at2"/>
<evidence type="ECO:0000313" key="9">
    <source>
        <dbReference type="EMBL" id="RUQ26625.1"/>
    </source>
</evidence>
<feature type="transmembrane region" description="Helical" evidence="8">
    <location>
        <begin position="44"/>
        <end position="66"/>
    </location>
</feature>
<evidence type="ECO:0000256" key="1">
    <source>
        <dbReference type="ARBA" id="ARBA00004141"/>
    </source>
</evidence>
<dbReference type="EMBL" id="RYZZ01000033">
    <property type="protein sequence ID" value="RUQ26625.1"/>
    <property type="molecule type" value="Genomic_DNA"/>
</dbReference>
<feature type="transmembrane region" description="Helical" evidence="8">
    <location>
        <begin position="333"/>
        <end position="353"/>
    </location>
</feature>
<keyword evidence="5 8" id="KW-0812">Transmembrane</keyword>
<gene>
    <name evidence="9" type="ORF">ELQ35_18155</name>
</gene>
<dbReference type="Proteomes" id="UP000267430">
    <property type="component" value="Unassembled WGS sequence"/>
</dbReference>
<feature type="transmembrane region" description="Helical" evidence="8">
    <location>
        <begin position="270"/>
        <end position="292"/>
    </location>
</feature>
<dbReference type="RefSeq" id="WP_126866619.1">
    <property type="nucleotide sequence ID" value="NZ_JAUSTX010000012.1"/>
</dbReference>
<evidence type="ECO:0000256" key="6">
    <source>
        <dbReference type="ARBA" id="ARBA00022989"/>
    </source>
</evidence>
<evidence type="ECO:0000256" key="2">
    <source>
        <dbReference type="ARBA" id="ARBA00007998"/>
    </source>
</evidence>
<keyword evidence="3" id="KW-0813">Transport</keyword>